<dbReference type="OrthoDB" id="7027847at2"/>
<reference evidence="1 2" key="1">
    <citation type="submission" date="2019-03" db="EMBL/GenBank/DDBJ databases">
        <title>Draft genome sequence of humic substances-degrading Pseudomonas kribbensis CHA-19 from forest soil.</title>
        <authorList>
            <person name="Kim D."/>
        </authorList>
    </citation>
    <scope>NUCLEOTIDE SEQUENCE [LARGE SCALE GENOMIC DNA]</scope>
    <source>
        <strain evidence="1 2">CHA-19</strain>
    </source>
</reference>
<evidence type="ECO:0000313" key="1">
    <source>
        <dbReference type="EMBL" id="TFH82293.1"/>
    </source>
</evidence>
<comment type="caution">
    <text evidence="1">The sequence shown here is derived from an EMBL/GenBank/DDBJ whole genome shotgun (WGS) entry which is preliminary data.</text>
</comment>
<dbReference type="AlphaFoldDB" id="A0A4Y8VPP0"/>
<proteinExistence type="predicted"/>
<organism evidence="1 2">
    <name type="scientific">Pseudomonas kribbensis</name>
    <dbReference type="NCBI Taxonomy" id="1628086"/>
    <lineage>
        <taxon>Bacteria</taxon>
        <taxon>Pseudomonadati</taxon>
        <taxon>Pseudomonadota</taxon>
        <taxon>Gammaproteobacteria</taxon>
        <taxon>Pseudomonadales</taxon>
        <taxon>Pseudomonadaceae</taxon>
        <taxon>Pseudomonas</taxon>
    </lineage>
</organism>
<evidence type="ECO:0000313" key="2">
    <source>
        <dbReference type="Proteomes" id="UP000297555"/>
    </source>
</evidence>
<gene>
    <name evidence="1" type="ORF">E4J90_06225</name>
</gene>
<dbReference type="RefSeq" id="WP_134825776.1">
    <property type="nucleotide sequence ID" value="NZ_SPDQ01000010.1"/>
</dbReference>
<accession>A0A4Y8VPP0</accession>
<protein>
    <submittedName>
        <fullName evidence="1">Uncharacterized protein</fullName>
    </submittedName>
</protein>
<name>A0A4Y8VPP0_9PSED</name>
<dbReference type="Proteomes" id="UP000297555">
    <property type="component" value="Unassembled WGS sequence"/>
</dbReference>
<sequence length="250" mass="28462">MSSQADWEVMLTGNAPDLRSLCNAGLGTAYFRIWGGIDHMNDCPNDEYSFNSIFFDGEDDPNLVWQISYELLSLLNGASKLFSRGARELKIYKVLQGGKETDYQDAMLPLCLLGRPPISAYKWNDEMAAALGMSQRLALLILATENEDVYMLIKQFALNNSWSGYYRIMETIDSHARIKNINVNEDKKVRESFTFTANNFSVTKFDSRHGFKDKVKTSKMAVMSIDQAHDFIAGICKSYLEKAYPQYLKF</sequence>
<dbReference type="EMBL" id="SPDQ01000010">
    <property type="protein sequence ID" value="TFH82293.1"/>
    <property type="molecule type" value="Genomic_DNA"/>
</dbReference>